<dbReference type="VEuPathDB" id="FungiDB:FUN_011269"/>
<proteinExistence type="predicted"/>
<dbReference type="VEuPathDB" id="FungiDB:RhiirA1_462342"/>
<dbReference type="VEuPathDB" id="FungiDB:RhiirFUN_001190"/>
<organism evidence="2 3">
    <name type="scientific">Rhizophagus irregularis</name>
    <dbReference type="NCBI Taxonomy" id="588596"/>
    <lineage>
        <taxon>Eukaryota</taxon>
        <taxon>Fungi</taxon>
        <taxon>Fungi incertae sedis</taxon>
        <taxon>Mucoromycota</taxon>
        <taxon>Glomeromycotina</taxon>
        <taxon>Glomeromycetes</taxon>
        <taxon>Glomerales</taxon>
        <taxon>Glomeraceae</taxon>
        <taxon>Rhizophagus</taxon>
    </lineage>
</organism>
<dbReference type="EMBL" id="LLXI01004997">
    <property type="protein sequence ID" value="PKY61154.1"/>
    <property type="molecule type" value="Genomic_DNA"/>
</dbReference>
<feature type="compositionally biased region" description="Basic and acidic residues" evidence="1">
    <location>
        <begin position="142"/>
        <end position="159"/>
    </location>
</feature>
<protein>
    <submittedName>
        <fullName evidence="2">Uncharacterized protein</fullName>
    </submittedName>
</protein>
<dbReference type="AlphaFoldDB" id="A0A2I1HQI1"/>
<name>A0A2I1HQI1_9GLOM</name>
<sequence length="169" mass="19117">MVFQCPRYGNTGQKLIYRPPNPNISSPQSLIPNPLSPVVHVCEKEGSKKGQITHLFIEDLANWLTNPEIKNNPTIINKKVPKTDAEWFDLIERQAERKSSNKRRNKAQVFQLVEDSEAGSGPATKAYREGQRKKVTSAPEIIDQKDGFEDDSKGLDKKVPWSVPFSDKE</sequence>
<evidence type="ECO:0000313" key="2">
    <source>
        <dbReference type="EMBL" id="PKY61154.1"/>
    </source>
</evidence>
<evidence type="ECO:0000256" key="1">
    <source>
        <dbReference type="SAM" id="MobiDB-lite"/>
    </source>
</evidence>
<keyword evidence="3" id="KW-1185">Reference proteome</keyword>
<reference evidence="2 3" key="1">
    <citation type="submission" date="2015-10" db="EMBL/GenBank/DDBJ databases">
        <title>Genome analyses suggest a sexual origin of heterokaryosis in a supposedly ancient asexual fungus.</title>
        <authorList>
            <person name="Ropars J."/>
            <person name="Sedzielewska K."/>
            <person name="Noel J."/>
            <person name="Charron P."/>
            <person name="Farinelli L."/>
            <person name="Marton T."/>
            <person name="Kruger M."/>
            <person name="Pelin A."/>
            <person name="Brachmann A."/>
            <person name="Corradi N."/>
        </authorList>
    </citation>
    <scope>NUCLEOTIDE SEQUENCE [LARGE SCALE GENOMIC DNA]</scope>
    <source>
        <strain evidence="2 3">A4</strain>
    </source>
</reference>
<dbReference type="Proteomes" id="UP000234323">
    <property type="component" value="Unassembled WGS sequence"/>
</dbReference>
<evidence type="ECO:0000313" key="3">
    <source>
        <dbReference type="Proteomes" id="UP000234323"/>
    </source>
</evidence>
<accession>A0A2I1HQI1</accession>
<gene>
    <name evidence="2" type="ORF">RhiirA4_431623</name>
</gene>
<feature type="region of interest" description="Disordered" evidence="1">
    <location>
        <begin position="95"/>
        <end position="169"/>
    </location>
</feature>
<comment type="caution">
    <text evidence="2">The sequence shown here is derived from an EMBL/GenBank/DDBJ whole genome shotgun (WGS) entry which is preliminary data.</text>
</comment>